<dbReference type="AlphaFoldDB" id="A0A080ZTJ8"/>
<organism evidence="2 3">
    <name type="scientific">Phytophthora nicotianae P1976</name>
    <dbReference type="NCBI Taxonomy" id="1317066"/>
    <lineage>
        <taxon>Eukaryota</taxon>
        <taxon>Sar</taxon>
        <taxon>Stramenopiles</taxon>
        <taxon>Oomycota</taxon>
        <taxon>Peronosporomycetes</taxon>
        <taxon>Peronosporales</taxon>
        <taxon>Peronosporaceae</taxon>
        <taxon>Phytophthora</taxon>
    </lineage>
</organism>
<protein>
    <submittedName>
        <fullName evidence="2">Uncharacterized protein</fullName>
    </submittedName>
</protein>
<feature type="region of interest" description="Disordered" evidence="1">
    <location>
        <begin position="36"/>
        <end position="58"/>
    </location>
</feature>
<dbReference type="EMBL" id="ANJA01002443">
    <property type="protein sequence ID" value="ETO69959.1"/>
    <property type="molecule type" value="Genomic_DNA"/>
</dbReference>
<comment type="caution">
    <text evidence="2">The sequence shown here is derived from an EMBL/GenBank/DDBJ whole genome shotgun (WGS) entry which is preliminary data.</text>
</comment>
<sequence>CPPLEENRRKRDTTQHIWNRAAFRSVHGYFVKYTLQSQQRPKSSDRQSMKDSKVVEVL</sequence>
<feature type="compositionally biased region" description="Basic and acidic residues" evidence="1">
    <location>
        <begin position="42"/>
        <end position="58"/>
    </location>
</feature>
<proteinExistence type="predicted"/>
<gene>
    <name evidence="2" type="ORF">F444_13529</name>
</gene>
<dbReference type="Proteomes" id="UP000028582">
    <property type="component" value="Unassembled WGS sequence"/>
</dbReference>
<name>A0A080ZTJ8_PHYNI</name>
<evidence type="ECO:0000313" key="3">
    <source>
        <dbReference type="Proteomes" id="UP000028582"/>
    </source>
</evidence>
<evidence type="ECO:0000313" key="2">
    <source>
        <dbReference type="EMBL" id="ETO69959.1"/>
    </source>
</evidence>
<evidence type="ECO:0000256" key="1">
    <source>
        <dbReference type="SAM" id="MobiDB-lite"/>
    </source>
</evidence>
<reference evidence="2 3" key="1">
    <citation type="submission" date="2013-11" db="EMBL/GenBank/DDBJ databases">
        <title>The Genome Sequence of Phytophthora parasitica P1976.</title>
        <authorList>
            <consortium name="The Broad Institute Genomics Platform"/>
            <person name="Russ C."/>
            <person name="Tyler B."/>
            <person name="Panabieres F."/>
            <person name="Shan W."/>
            <person name="Tripathy S."/>
            <person name="Grunwald N."/>
            <person name="Machado M."/>
            <person name="Johnson C.S."/>
            <person name="Walker B."/>
            <person name="Young S."/>
            <person name="Zeng Q."/>
            <person name="Gargeya S."/>
            <person name="Fitzgerald M."/>
            <person name="Haas B."/>
            <person name="Abouelleil A."/>
            <person name="Allen A.W."/>
            <person name="Alvarado L."/>
            <person name="Arachchi H.M."/>
            <person name="Berlin A.M."/>
            <person name="Chapman S.B."/>
            <person name="Gainer-Dewar J."/>
            <person name="Goldberg J."/>
            <person name="Griggs A."/>
            <person name="Gujja S."/>
            <person name="Hansen M."/>
            <person name="Howarth C."/>
            <person name="Imamovic A."/>
            <person name="Ireland A."/>
            <person name="Larimer J."/>
            <person name="McCowan C."/>
            <person name="Murphy C."/>
            <person name="Pearson M."/>
            <person name="Poon T.W."/>
            <person name="Priest M."/>
            <person name="Roberts A."/>
            <person name="Saif S."/>
            <person name="Shea T."/>
            <person name="Sisk P."/>
            <person name="Sykes S."/>
            <person name="Wortman J."/>
            <person name="Nusbaum C."/>
            <person name="Birren B."/>
        </authorList>
    </citation>
    <scope>NUCLEOTIDE SEQUENCE [LARGE SCALE GENOMIC DNA]</scope>
    <source>
        <strain evidence="2 3">P1976</strain>
    </source>
</reference>
<accession>A0A080ZTJ8</accession>
<feature type="non-terminal residue" evidence="2">
    <location>
        <position position="1"/>
    </location>
</feature>